<dbReference type="AlphaFoldDB" id="A0A8S4PKF3"/>
<dbReference type="InterPro" id="IPR000998">
    <property type="entry name" value="MAM_dom"/>
</dbReference>
<dbReference type="Proteomes" id="UP000749559">
    <property type="component" value="Unassembled WGS sequence"/>
</dbReference>
<dbReference type="SUPFAM" id="SSF55486">
    <property type="entry name" value="Metalloproteases ('zincins'), catalytic domain"/>
    <property type="match status" value="1"/>
</dbReference>
<reference evidence="11" key="1">
    <citation type="submission" date="2022-03" db="EMBL/GenBank/DDBJ databases">
        <authorList>
            <person name="Martin C."/>
        </authorList>
    </citation>
    <scope>NUCLEOTIDE SEQUENCE</scope>
</reference>
<name>A0A8S4PKF3_OWEFU</name>
<comment type="caution">
    <text evidence="6">Lacks conserved residue(s) required for the propagation of feature annotation.</text>
</comment>
<evidence type="ECO:0000256" key="4">
    <source>
        <dbReference type="ARBA" id="ARBA00022833"/>
    </source>
</evidence>
<dbReference type="EMBL" id="CAIIXF020000009">
    <property type="protein sequence ID" value="CAH1793619.1"/>
    <property type="molecule type" value="Genomic_DNA"/>
</dbReference>
<evidence type="ECO:0000256" key="8">
    <source>
        <dbReference type="SAM" id="MobiDB-lite"/>
    </source>
</evidence>
<gene>
    <name evidence="11" type="ORF">OFUS_LOCUS18446</name>
</gene>
<dbReference type="GO" id="GO:0008270">
    <property type="term" value="F:zinc ion binding"/>
    <property type="evidence" value="ECO:0007669"/>
    <property type="project" value="UniProtKB-UniRule"/>
</dbReference>
<feature type="active site" evidence="6">
    <location>
        <position position="202"/>
    </location>
</feature>
<dbReference type="PANTHER" id="PTHR10127">
    <property type="entry name" value="DISCOIDIN, CUB, EGF, LAMININ , AND ZINC METALLOPROTEASE DOMAIN CONTAINING"/>
    <property type="match status" value="1"/>
</dbReference>
<evidence type="ECO:0000259" key="9">
    <source>
        <dbReference type="PROSITE" id="PS50060"/>
    </source>
</evidence>
<dbReference type="GO" id="GO:0006508">
    <property type="term" value="P:proteolysis"/>
    <property type="evidence" value="ECO:0007669"/>
    <property type="project" value="UniProtKB-KW"/>
</dbReference>
<feature type="signal peptide" evidence="7">
    <location>
        <begin position="1"/>
        <end position="22"/>
    </location>
</feature>
<evidence type="ECO:0000256" key="2">
    <source>
        <dbReference type="ARBA" id="ARBA00022723"/>
    </source>
</evidence>
<feature type="binding site" evidence="6">
    <location>
        <position position="211"/>
    </location>
    <ligand>
        <name>Zn(2+)</name>
        <dbReference type="ChEBI" id="CHEBI:29105"/>
        <note>catalytic</note>
    </ligand>
</feature>
<dbReference type="InterPro" id="IPR024079">
    <property type="entry name" value="MetalloPept_cat_dom_sf"/>
</dbReference>
<keyword evidence="3 6" id="KW-0378">Hydrolase</keyword>
<accession>A0A8S4PKF3</accession>
<comment type="caution">
    <text evidence="11">The sequence shown here is derived from an EMBL/GenBank/DDBJ whole genome shotgun (WGS) entry which is preliminary data.</text>
</comment>
<dbReference type="InterPro" id="IPR001506">
    <property type="entry name" value="Peptidase_M12A"/>
</dbReference>
<dbReference type="Gene3D" id="3.40.390.10">
    <property type="entry name" value="Collagenase (Catalytic Domain)"/>
    <property type="match status" value="1"/>
</dbReference>
<keyword evidence="4 6" id="KW-0862">Zinc</keyword>
<dbReference type="SMART" id="SM00235">
    <property type="entry name" value="ZnMc"/>
    <property type="match status" value="1"/>
</dbReference>
<feature type="domain" description="Peptidase M12A" evidence="10">
    <location>
        <begin position="94"/>
        <end position="310"/>
    </location>
</feature>
<feature type="binding site" evidence="6">
    <location>
        <position position="201"/>
    </location>
    <ligand>
        <name>Zn(2+)</name>
        <dbReference type="ChEBI" id="CHEBI:29105"/>
        <note>catalytic</note>
    </ligand>
</feature>
<feature type="compositionally biased region" description="Basic residues" evidence="8">
    <location>
        <begin position="31"/>
        <end position="41"/>
    </location>
</feature>
<dbReference type="GO" id="GO:0004222">
    <property type="term" value="F:metalloendopeptidase activity"/>
    <property type="evidence" value="ECO:0007669"/>
    <property type="project" value="UniProtKB-UniRule"/>
</dbReference>
<evidence type="ECO:0000256" key="5">
    <source>
        <dbReference type="ARBA" id="ARBA00023049"/>
    </source>
</evidence>
<comment type="cofactor">
    <cofactor evidence="6 7">
        <name>Zn(2+)</name>
        <dbReference type="ChEBI" id="CHEBI:29105"/>
    </cofactor>
    <text evidence="6 7">Binds 1 zinc ion per subunit.</text>
</comment>
<dbReference type="PROSITE" id="PS50060">
    <property type="entry name" value="MAM_2"/>
    <property type="match status" value="1"/>
</dbReference>
<dbReference type="Gene3D" id="2.60.120.200">
    <property type="match status" value="1"/>
</dbReference>
<keyword evidence="12" id="KW-1185">Reference proteome</keyword>
<evidence type="ECO:0000256" key="7">
    <source>
        <dbReference type="RuleBase" id="RU361183"/>
    </source>
</evidence>
<dbReference type="PRINTS" id="PR00480">
    <property type="entry name" value="ASTACIN"/>
</dbReference>
<sequence length="557" mass="62020">MQQVVLGLGIVLLVALIVTTSAKPNDVRGTRKEKHNLKKKAATINRQSHSSEDEKDEEEKASKRAQMDSTTKQRRAKEEDVIINNNAEGSRFRNALTSDSDSWYNPGVIGTQTIYYRLAFSNEPVKTKLETAMRILEAYAADFNNVNCFQFVNDEWASQTEFFTVVYDSGVSGCSANVGKTGGSTLRLGAYCATQNGMLLHELLHVLGLGHEHIRPDRDTYIDVNYNNIQAGATVNFQKYSWLGRVFDTNYDYCSIMHYNPYLFAIDYNIKTISPKQYTVPPCPGGGGIGQRVQPTDTDIYKVQRLYQCTVTKTPCPPPEPQKVIYCPFESHNDWPWDNCDFKASGSAAIIHQSAQSAGSLDPFAEMTFWGTEGKGKYLKADVANSFNGSVGLYTSPVLSAGDYCIQYEFFMENTLSPLKVYTVLAADGVTRGVTQSVTYDPNAECYGGSGPLKEIYDWLSIDYCDNSIKKISEPNDFKVVFEVDVNKASSQNVILDEVIIRQKDPDVDCEWQWLTIDELNMVCPGSVAIVDVQCPGCIDDSWYCTPQCLQAIAASC</sequence>
<dbReference type="GO" id="GO:0016020">
    <property type="term" value="C:membrane"/>
    <property type="evidence" value="ECO:0007669"/>
    <property type="project" value="InterPro"/>
</dbReference>
<keyword evidence="1 6" id="KW-0645">Protease</keyword>
<evidence type="ECO:0000256" key="3">
    <source>
        <dbReference type="ARBA" id="ARBA00022801"/>
    </source>
</evidence>
<feature type="domain" description="MAM" evidence="9">
    <location>
        <begin position="325"/>
        <end position="512"/>
    </location>
</feature>
<dbReference type="Pfam" id="PF01400">
    <property type="entry name" value="Astacin"/>
    <property type="match status" value="1"/>
</dbReference>
<keyword evidence="2 6" id="KW-0479">Metal-binding</keyword>
<evidence type="ECO:0000256" key="1">
    <source>
        <dbReference type="ARBA" id="ARBA00022670"/>
    </source>
</evidence>
<protein>
    <recommendedName>
        <fullName evidence="7">Metalloendopeptidase</fullName>
        <ecNumber evidence="7">3.4.24.-</ecNumber>
    </recommendedName>
</protein>
<keyword evidence="7" id="KW-0732">Signal</keyword>
<evidence type="ECO:0000259" key="10">
    <source>
        <dbReference type="PROSITE" id="PS51864"/>
    </source>
</evidence>
<proteinExistence type="predicted"/>
<dbReference type="InterPro" id="IPR006026">
    <property type="entry name" value="Peptidase_Metallo"/>
</dbReference>
<feature type="chain" id="PRO_5035960108" description="Metalloendopeptidase" evidence="7">
    <location>
        <begin position="23"/>
        <end position="557"/>
    </location>
</feature>
<feature type="region of interest" description="Disordered" evidence="8">
    <location>
        <begin position="25"/>
        <end position="78"/>
    </location>
</feature>
<dbReference type="EC" id="3.4.24.-" evidence="7"/>
<organism evidence="11 12">
    <name type="scientific">Owenia fusiformis</name>
    <name type="common">Polychaete worm</name>
    <dbReference type="NCBI Taxonomy" id="6347"/>
    <lineage>
        <taxon>Eukaryota</taxon>
        <taxon>Metazoa</taxon>
        <taxon>Spiralia</taxon>
        <taxon>Lophotrochozoa</taxon>
        <taxon>Annelida</taxon>
        <taxon>Polychaeta</taxon>
        <taxon>Sedentaria</taxon>
        <taxon>Canalipalpata</taxon>
        <taxon>Sabellida</taxon>
        <taxon>Oweniida</taxon>
        <taxon>Oweniidae</taxon>
        <taxon>Owenia</taxon>
    </lineage>
</organism>
<dbReference type="PROSITE" id="PS51864">
    <property type="entry name" value="ASTACIN"/>
    <property type="match status" value="1"/>
</dbReference>
<evidence type="ECO:0000256" key="6">
    <source>
        <dbReference type="PROSITE-ProRule" id="PRU01211"/>
    </source>
</evidence>
<evidence type="ECO:0000313" key="12">
    <source>
        <dbReference type="Proteomes" id="UP000749559"/>
    </source>
</evidence>
<feature type="binding site" evidence="6">
    <location>
        <position position="205"/>
    </location>
    <ligand>
        <name>Zn(2+)</name>
        <dbReference type="ChEBI" id="CHEBI:29105"/>
        <note>catalytic</note>
    </ligand>
</feature>
<keyword evidence="5 6" id="KW-0482">Metalloprotease</keyword>
<dbReference type="PANTHER" id="PTHR10127:SF780">
    <property type="entry name" value="METALLOENDOPEPTIDASE"/>
    <property type="match status" value="1"/>
</dbReference>
<evidence type="ECO:0000313" key="11">
    <source>
        <dbReference type="EMBL" id="CAH1793619.1"/>
    </source>
</evidence>